<dbReference type="EMBL" id="REGN01000137">
    <property type="protein sequence ID" value="RNA44198.1"/>
    <property type="molecule type" value="Genomic_DNA"/>
</dbReference>
<evidence type="ECO:0000313" key="2">
    <source>
        <dbReference type="Proteomes" id="UP000276133"/>
    </source>
</evidence>
<reference evidence="1 2" key="1">
    <citation type="journal article" date="2018" name="Sci. Rep.">
        <title>Genomic signatures of local adaptation to the degree of environmental predictability in rotifers.</title>
        <authorList>
            <person name="Franch-Gras L."/>
            <person name="Hahn C."/>
            <person name="Garcia-Roger E.M."/>
            <person name="Carmona M.J."/>
            <person name="Serra M."/>
            <person name="Gomez A."/>
        </authorList>
    </citation>
    <scope>NUCLEOTIDE SEQUENCE [LARGE SCALE GENOMIC DNA]</scope>
    <source>
        <strain evidence="1">HYR1</strain>
    </source>
</reference>
<protein>
    <submittedName>
        <fullName evidence="1">Uncharacterized protein</fullName>
    </submittedName>
</protein>
<keyword evidence="2" id="KW-1185">Reference proteome</keyword>
<comment type="caution">
    <text evidence="1">The sequence shown here is derived from an EMBL/GenBank/DDBJ whole genome shotgun (WGS) entry which is preliminary data.</text>
</comment>
<dbReference type="Proteomes" id="UP000276133">
    <property type="component" value="Unassembled WGS sequence"/>
</dbReference>
<name>A0A3M7T8K5_BRAPC</name>
<sequence>MYLIDNNINLYHLKFCNFNRPVKGLETSVFKMIARQTKILIRNSYFSKKNINEIKIFGWRSYVSHRIKMIEELKLLEAQDCVSTNLVYN</sequence>
<dbReference type="AlphaFoldDB" id="A0A3M7T8K5"/>
<accession>A0A3M7T8K5</accession>
<evidence type="ECO:0000313" key="1">
    <source>
        <dbReference type="EMBL" id="RNA44198.1"/>
    </source>
</evidence>
<proteinExistence type="predicted"/>
<organism evidence="1 2">
    <name type="scientific">Brachionus plicatilis</name>
    <name type="common">Marine rotifer</name>
    <name type="synonym">Brachionus muelleri</name>
    <dbReference type="NCBI Taxonomy" id="10195"/>
    <lineage>
        <taxon>Eukaryota</taxon>
        <taxon>Metazoa</taxon>
        <taxon>Spiralia</taxon>
        <taxon>Gnathifera</taxon>
        <taxon>Rotifera</taxon>
        <taxon>Eurotatoria</taxon>
        <taxon>Monogononta</taxon>
        <taxon>Pseudotrocha</taxon>
        <taxon>Ploima</taxon>
        <taxon>Brachionidae</taxon>
        <taxon>Brachionus</taxon>
    </lineage>
</organism>
<gene>
    <name evidence="1" type="ORF">BpHYR1_046850</name>
</gene>